<dbReference type="CDD" id="cd12148">
    <property type="entry name" value="fungal_TF_MHR"/>
    <property type="match status" value="1"/>
</dbReference>
<accession>A0ABR3PZR7</accession>
<organism evidence="7 8">
    <name type="scientific">Vanrija albida</name>
    <dbReference type="NCBI Taxonomy" id="181172"/>
    <lineage>
        <taxon>Eukaryota</taxon>
        <taxon>Fungi</taxon>
        <taxon>Dikarya</taxon>
        <taxon>Basidiomycota</taxon>
        <taxon>Agaricomycotina</taxon>
        <taxon>Tremellomycetes</taxon>
        <taxon>Trichosporonales</taxon>
        <taxon>Trichosporonaceae</taxon>
        <taxon>Vanrija</taxon>
    </lineage>
</organism>
<evidence type="ECO:0000256" key="4">
    <source>
        <dbReference type="ARBA" id="ARBA00023163"/>
    </source>
</evidence>
<comment type="caution">
    <text evidence="7">The sequence shown here is derived from an EMBL/GenBank/DDBJ whole genome shotgun (WGS) entry which is preliminary data.</text>
</comment>
<name>A0ABR3PZR7_9TREE</name>
<gene>
    <name evidence="7" type="ORF">Q8F55_007306</name>
</gene>
<proteinExistence type="predicted"/>
<evidence type="ECO:0000313" key="7">
    <source>
        <dbReference type="EMBL" id="KAL1407870.1"/>
    </source>
</evidence>
<evidence type="ECO:0000256" key="6">
    <source>
        <dbReference type="SAM" id="MobiDB-lite"/>
    </source>
</evidence>
<evidence type="ECO:0000256" key="1">
    <source>
        <dbReference type="ARBA" id="ARBA00004123"/>
    </source>
</evidence>
<keyword evidence="3" id="KW-0238">DNA-binding</keyword>
<dbReference type="InterPro" id="IPR051089">
    <property type="entry name" value="prtT"/>
</dbReference>
<comment type="subcellular location">
    <subcellularLocation>
        <location evidence="1">Nucleus</location>
    </subcellularLocation>
</comment>
<reference evidence="7 8" key="1">
    <citation type="submission" date="2023-08" db="EMBL/GenBank/DDBJ databases">
        <title>Annotated Genome Sequence of Vanrija albida AlHP1.</title>
        <authorList>
            <person name="Herzog R."/>
        </authorList>
    </citation>
    <scope>NUCLEOTIDE SEQUENCE [LARGE SCALE GENOMIC DNA]</scope>
    <source>
        <strain evidence="7 8">AlHP1</strain>
    </source>
</reference>
<dbReference type="Proteomes" id="UP001565368">
    <property type="component" value="Unassembled WGS sequence"/>
</dbReference>
<evidence type="ECO:0000256" key="2">
    <source>
        <dbReference type="ARBA" id="ARBA00023015"/>
    </source>
</evidence>
<dbReference type="RefSeq" id="XP_069207814.1">
    <property type="nucleotide sequence ID" value="XM_069355743.1"/>
</dbReference>
<evidence type="ECO:0008006" key="9">
    <source>
        <dbReference type="Google" id="ProtNLM"/>
    </source>
</evidence>
<protein>
    <recommendedName>
        <fullName evidence="9">Transcription factor domain-containing protein</fullName>
    </recommendedName>
</protein>
<evidence type="ECO:0000313" key="8">
    <source>
        <dbReference type="Proteomes" id="UP001565368"/>
    </source>
</evidence>
<dbReference type="EMBL" id="JBBXJM010000005">
    <property type="protein sequence ID" value="KAL1407870.1"/>
    <property type="molecule type" value="Genomic_DNA"/>
</dbReference>
<dbReference type="PANTHER" id="PTHR31845">
    <property type="entry name" value="FINGER DOMAIN PROTEIN, PUTATIVE-RELATED"/>
    <property type="match status" value="1"/>
</dbReference>
<keyword evidence="2" id="KW-0805">Transcription regulation</keyword>
<evidence type="ECO:0000256" key="3">
    <source>
        <dbReference type="ARBA" id="ARBA00023125"/>
    </source>
</evidence>
<keyword evidence="4" id="KW-0804">Transcription</keyword>
<feature type="region of interest" description="Disordered" evidence="6">
    <location>
        <begin position="1"/>
        <end position="26"/>
    </location>
</feature>
<sequence length="568" mass="63700">MSDSGAPLVGGDGQHHKASRPRKAIDDVAVALHSPPVPQPQDKARELDKLYAPYLISTAEGSDRRRGDSLPVARPFYFCEDAQPAKMNKTLEAYLEPRIGDDDSRFPSVEPEEQTPANILDLLVPQPSRAPVLSISDPVGVGLVSEPEAQWLFKRFADHVSTSSHVFDHRYHTYERVRGSPVLFNAVMYAASRFFRPHIADWCLDMAETAISRAMRNADIDLPLVQALLTLVYWKRPKDPTAYYKLGLATRCICQLGVKWQIDDWDPSTVASDEDKERAKVDAERTAYTAFGMDNSYGVMFRLPSMGWPIPSARKLRVWALNHAHLGVTGDFFKVFLTECWEMHQEIGDYSRPPSTANEPVDELSVCSLAMEQVTTLSERWLSDAEPTGVLRPIMVLILKMMLMKRHVVNMVYGLSTMSAVLDLLKDCADAVLELVSSGEVVFLSDMSTVSLSMPGLLAFHARNDMSQQDVSRVIDILRVVSTAVDKLSPVTGDDHPLRYVQRCHHRVISALERFQPNQKVQGTDYQEVLAHLQQLLGDNWTHTAAPDLSNDSAFLNDPFWLYPTHVV</sequence>
<evidence type="ECO:0000256" key="5">
    <source>
        <dbReference type="ARBA" id="ARBA00023242"/>
    </source>
</evidence>
<dbReference type="PANTHER" id="PTHR31845:SF19">
    <property type="entry name" value="TRANSCRIPTION FACTOR DOMAIN-CONTAINING PROTEIN"/>
    <property type="match status" value="1"/>
</dbReference>
<keyword evidence="8" id="KW-1185">Reference proteome</keyword>
<keyword evidence="5" id="KW-0539">Nucleus</keyword>
<dbReference type="GeneID" id="95988349"/>